<reference evidence="2" key="1">
    <citation type="submission" date="2019-08" db="EMBL/GenBank/DDBJ databases">
        <authorList>
            <person name="Kucharzyk K."/>
            <person name="Murdoch R.W."/>
            <person name="Higgins S."/>
            <person name="Loffler F."/>
        </authorList>
    </citation>
    <scope>NUCLEOTIDE SEQUENCE</scope>
</reference>
<proteinExistence type="predicted"/>
<keyword evidence="1" id="KW-1133">Transmembrane helix</keyword>
<keyword evidence="1" id="KW-0812">Transmembrane</keyword>
<feature type="transmembrane region" description="Helical" evidence="1">
    <location>
        <begin position="44"/>
        <end position="64"/>
    </location>
</feature>
<gene>
    <name evidence="2" type="ORF">SDC9_11072</name>
</gene>
<protein>
    <submittedName>
        <fullName evidence="2">Uncharacterized protein</fullName>
    </submittedName>
</protein>
<sequence>MAELLLGVAAMLLFLHVSILTPNSESLTNLQLIGQKEAAQGSNALGLHFCTGLIAYTFVSYSGFKRRW</sequence>
<comment type="caution">
    <text evidence="2">The sequence shown here is derived from an EMBL/GenBank/DDBJ whole genome shotgun (WGS) entry which is preliminary data.</text>
</comment>
<accession>A0A644TEL8</accession>
<dbReference type="AlphaFoldDB" id="A0A644TEL8"/>
<dbReference type="EMBL" id="VSSQ01000028">
    <property type="protein sequence ID" value="MPL65408.1"/>
    <property type="molecule type" value="Genomic_DNA"/>
</dbReference>
<organism evidence="2">
    <name type="scientific">bioreactor metagenome</name>
    <dbReference type="NCBI Taxonomy" id="1076179"/>
    <lineage>
        <taxon>unclassified sequences</taxon>
        <taxon>metagenomes</taxon>
        <taxon>ecological metagenomes</taxon>
    </lineage>
</organism>
<evidence type="ECO:0000313" key="2">
    <source>
        <dbReference type="EMBL" id="MPL65408.1"/>
    </source>
</evidence>
<name>A0A644TEL8_9ZZZZ</name>
<keyword evidence="1" id="KW-0472">Membrane</keyword>
<evidence type="ECO:0000256" key="1">
    <source>
        <dbReference type="SAM" id="Phobius"/>
    </source>
</evidence>